<feature type="transmembrane region" description="Helical" evidence="1">
    <location>
        <begin position="110"/>
        <end position="128"/>
    </location>
</feature>
<dbReference type="InterPro" id="IPR010640">
    <property type="entry name" value="Low_temperature_requirement_A"/>
</dbReference>
<feature type="transmembrane region" description="Helical" evidence="1">
    <location>
        <begin position="199"/>
        <end position="219"/>
    </location>
</feature>
<keyword evidence="3" id="KW-1185">Reference proteome</keyword>
<dbReference type="Pfam" id="PF06772">
    <property type="entry name" value="LtrA"/>
    <property type="match status" value="1"/>
</dbReference>
<dbReference type="OrthoDB" id="90944at2"/>
<sequence>MMKQAVVNFVKKVSLAELFYDLIFVLAISRFVNIFEHDDHSKIVFQDFLKFGLVLISLINVWVTKTIFINRYGRDTFVEKLFMLIDMAIIMYISYSINNNWEESFTRFNLAFSFIVFSFVAQFIYFLFANKEACEYRKAFYIHISFFSVIGIAIASISQLSYSVGIYPAIVILIITWLVPHFIRFIVKEKPINLPHAIERLNLLTIIFFGEMLIVLSHYFEHLDWKGILAILFCGSLFLYYTLFFDNMIDHHKGNKRVYWLFFIHYLIFIALSLLSLDFEFSIHNQLSLTLIWVICYIALIIYVLCLFVILYLFGKPQYRFNLIYIGSTLWILGFIFGIGFINIGYLFYHFCLTSSLAVIMVIQLYAFIYSKKDTQKQINQEH</sequence>
<dbReference type="PANTHER" id="PTHR36840">
    <property type="entry name" value="BLL5714 PROTEIN"/>
    <property type="match status" value="1"/>
</dbReference>
<feature type="transmembrane region" description="Helical" evidence="1">
    <location>
        <begin position="12"/>
        <end position="31"/>
    </location>
</feature>
<gene>
    <name evidence="2" type="ORF">NCTC10183_00608</name>
</gene>
<dbReference type="RefSeq" id="WP_129620446.1">
    <property type="nucleotide sequence ID" value="NZ_LR214950.1"/>
</dbReference>
<evidence type="ECO:0000313" key="3">
    <source>
        <dbReference type="Proteomes" id="UP000290568"/>
    </source>
</evidence>
<feature type="transmembrane region" description="Helical" evidence="1">
    <location>
        <begin position="51"/>
        <end position="69"/>
    </location>
</feature>
<proteinExistence type="predicted"/>
<feature type="transmembrane region" description="Helical" evidence="1">
    <location>
        <begin position="258"/>
        <end position="279"/>
    </location>
</feature>
<dbReference type="EMBL" id="LR214950">
    <property type="protein sequence ID" value="VEU58822.1"/>
    <property type="molecule type" value="Genomic_DNA"/>
</dbReference>
<keyword evidence="1" id="KW-0812">Transmembrane</keyword>
<feature type="transmembrane region" description="Helical" evidence="1">
    <location>
        <begin position="225"/>
        <end position="246"/>
    </location>
</feature>
<evidence type="ECO:0000256" key="1">
    <source>
        <dbReference type="SAM" id="Phobius"/>
    </source>
</evidence>
<protein>
    <submittedName>
        <fullName evidence="2">Predicted membrane protein</fullName>
    </submittedName>
</protein>
<dbReference type="AlphaFoldDB" id="A0A449A3M3"/>
<feature type="transmembrane region" description="Helical" evidence="1">
    <location>
        <begin position="291"/>
        <end position="314"/>
    </location>
</feature>
<organism evidence="2 3">
    <name type="scientific">Mycoplasmopsis gallinacea</name>
    <dbReference type="NCBI Taxonomy" id="29556"/>
    <lineage>
        <taxon>Bacteria</taxon>
        <taxon>Bacillati</taxon>
        <taxon>Mycoplasmatota</taxon>
        <taxon>Mycoplasmoidales</taxon>
        <taxon>Metamycoplasmataceae</taxon>
        <taxon>Mycoplasmopsis</taxon>
    </lineage>
</organism>
<name>A0A449A3M3_9BACT</name>
<keyword evidence="1" id="KW-1133">Transmembrane helix</keyword>
<dbReference type="Proteomes" id="UP000290568">
    <property type="component" value="Chromosome"/>
</dbReference>
<dbReference type="PANTHER" id="PTHR36840:SF1">
    <property type="entry name" value="BLL5714 PROTEIN"/>
    <property type="match status" value="1"/>
</dbReference>
<evidence type="ECO:0000313" key="2">
    <source>
        <dbReference type="EMBL" id="VEU58822.1"/>
    </source>
</evidence>
<feature type="transmembrane region" description="Helical" evidence="1">
    <location>
        <begin position="348"/>
        <end position="369"/>
    </location>
</feature>
<feature type="transmembrane region" description="Helical" evidence="1">
    <location>
        <begin position="140"/>
        <end position="160"/>
    </location>
</feature>
<feature type="transmembrane region" description="Helical" evidence="1">
    <location>
        <begin position="321"/>
        <end position="342"/>
    </location>
</feature>
<feature type="transmembrane region" description="Helical" evidence="1">
    <location>
        <begin position="166"/>
        <end position="187"/>
    </location>
</feature>
<feature type="transmembrane region" description="Helical" evidence="1">
    <location>
        <begin position="81"/>
        <end position="98"/>
    </location>
</feature>
<keyword evidence="1" id="KW-0472">Membrane</keyword>
<reference evidence="2 3" key="1">
    <citation type="submission" date="2019-01" db="EMBL/GenBank/DDBJ databases">
        <authorList>
            <consortium name="Pathogen Informatics"/>
        </authorList>
    </citation>
    <scope>NUCLEOTIDE SEQUENCE [LARGE SCALE GENOMIC DNA]</scope>
    <source>
        <strain evidence="2 3">NCTC10183</strain>
    </source>
</reference>
<accession>A0A449A3M3</accession>